<dbReference type="Gene3D" id="2.40.70.10">
    <property type="entry name" value="Acid Proteases"/>
    <property type="match status" value="1"/>
</dbReference>
<protein>
    <recommendedName>
        <fullName evidence="2">Peptidase A2 domain-containing protein</fullName>
    </recommendedName>
</protein>
<dbReference type="InterPro" id="IPR021109">
    <property type="entry name" value="Peptidase_aspartic_dom_sf"/>
</dbReference>
<evidence type="ECO:0000256" key="1">
    <source>
        <dbReference type="ARBA" id="ARBA00022801"/>
    </source>
</evidence>
<dbReference type="PROSITE" id="PS50175">
    <property type="entry name" value="ASP_PROT_RETROV"/>
    <property type="match status" value="1"/>
</dbReference>
<reference evidence="3" key="1">
    <citation type="submission" date="2021-02" db="EMBL/GenBank/DDBJ databases">
        <authorList>
            <person name="Nowell W R."/>
        </authorList>
    </citation>
    <scope>NUCLEOTIDE SEQUENCE</scope>
</reference>
<gene>
    <name evidence="3" type="ORF">TMI583_LOCUS20214</name>
</gene>
<dbReference type="GO" id="GO:0004190">
    <property type="term" value="F:aspartic-type endopeptidase activity"/>
    <property type="evidence" value="ECO:0007669"/>
    <property type="project" value="InterPro"/>
</dbReference>
<dbReference type="AlphaFoldDB" id="A0A8S2LFR8"/>
<proteinExistence type="predicted"/>
<name>A0A8S2LFR8_9BILA</name>
<organism evidence="3 4">
    <name type="scientific">Didymodactylos carnosus</name>
    <dbReference type="NCBI Taxonomy" id="1234261"/>
    <lineage>
        <taxon>Eukaryota</taxon>
        <taxon>Metazoa</taxon>
        <taxon>Spiralia</taxon>
        <taxon>Gnathifera</taxon>
        <taxon>Rotifera</taxon>
        <taxon>Eurotatoria</taxon>
        <taxon>Bdelloidea</taxon>
        <taxon>Philodinida</taxon>
        <taxon>Philodinidae</taxon>
        <taxon>Didymodactylos</taxon>
    </lineage>
</organism>
<evidence type="ECO:0000259" key="2">
    <source>
        <dbReference type="PROSITE" id="PS50175"/>
    </source>
</evidence>
<dbReference type="EMBL" id="CAJOBA010015329">
    <property type="protein sequence ID" value="CAF3887048.1"/>
    <property type="molecule type" value="Genomic_DNA"/>
</dbReference>
<dbReference type="Proteomes" id="UP000682733">
    <property type="component" value="Unassembled WGS sequence"/>
</dbReference>
<feature type="domain" description="Peptidase A2" evidence="2">
    <location>
        <begin position="2"/>
        <end position="17"/>
    </location>
</feature>
<dbReference type="InterPro" id="IPR001995">
    <property type="entry name" value="Peptidase_A2_cat"/>
</dbReference>
<keyword evidence="1" id="KW-0378">Hydrolase</keyword>
<dbReference type="GO" id="GO:0006508">
    <property type="term" value="P:proteolysis"/>
    <property type="evidence" value="ECO:0007669"/>
    <property type="project" value="InterPro"/>
</dbReference>
<evidence type="ECO:0000313" key="4">
    <source>
        <dbReference type="Proteomes" id="UP000682733"/>
    </source>
</evidence>
<evidence type="ECO:0000313" key="3">
    <source>
        <dbReference type="EMBL" id="CAF3887048.1"/>
    </source>
</evidence>
<feature type="non-terminal residue" evidence="3">
    <location>
        <position position="61"/>
    </location>
</feature>
<sequence length="61" mass="6957">YMKTLVDTGASHTIIQQGALNKIRHRHVYPVQKRYQLADGASPLSIIGYVDLEVRIQHVRT</sequence>
<feature type="non-terminal residue" evidence="3">
    <location>
        <position position="1"/>
    </location>
</feature>
<comment type="caution">
    <text evidence="3">The sequence shown here is derived from an EMBL/GenBank/DDBJ whole genome shotgun (WGS) entry which is preliminary data.</text>
</comment>
<dbReference type="SUPFAM" id="SSF50630">
    <property type="entry name" value="Acid proteases"/>
    <property type="match status" value="1"/>
</dbReference>
<accession>A0A8S2LFR8</accession>